<evidence type="ECO:0000259" key="1">
    <source>
        <dbReference type="Pfam" id="PF00535"/>
    </source>
</evidence>
<evidence type="ECO:0000313" key="3">
    <source>
        <dbReference type="Proteomes" id="UP000199664"/>
    </source>
</evidence>
<reference evidence="3" key="1">
    <citation type="submission" date="2016-10" db="EMBL/GenBank/DDBJ databases">
        <authorList>
            <person name="Varghese N."/>
            <person name="Submissions S."/>
        </authorList>
    </citation>
    <scope>NUCLEOTIDE SEQUENCE [LARGE SCALE GENOMIC DNA]</scope>
    <source>
        <strain evidence="3">LMG 26383,CCUG 61248,R- 45681</strain>
    </source>
</reference>
<dbReference type="EMBL" id="FOAN01000001">
    <property type="protein sequence ID" value="SEK64376.1"/>
    <property type="molecule type" value="Genomic_DNA"/>
</dbReference>
<dbReference type="SUPFAM" id="SSF53448">
    <property type="entry name" value="Nucleotide-diphospho-sugar transferases"/>
    <property type="match status" value="1"/>
</dbReference>
<dbReference type="RefSeq" id="WP_091830400.1">
    <property type="nucleotide sequence ID" value="NZ_FOAN01000001.1"/>
</dbReference>
<dbReference type="GO" id="GO:0016758">
    <property type="term" value="F:hexosyltransferase activity"/>
    <property type="evidence" value="ECO:0007669"/>
    <property type="project" value="UniProtKB-ARBA"/>
</dbReference>
<dbReference type="InterPro" id="IPR001173">
    <property type="entry name" value="Glyco_trans_2-like"/>
</dbReference>
<dbReference type="OrthoDB" id="5291101at2"/>
<sequence length="1029" mass="115620">MTRRETVEVGQAITPAFQTLPGRGQRVLIVESDLYDTVGGGQSAYRKLIQQRPDNTYFYFLRREPADAPRPANAIGIRYEQFHTGDMKLLPSEVQHFYWSYLNAWHYASSVQRSLGNTAFDVVDTPDYDTVGLFISGALEAQGIRVGVHALALHGTISSALSDIWPHGSIPSRKQAELRAREHLQFRSADVRYALSEAYAEEWHARSGIASRLIDPLHITGGLAPVMAPRNGRRPDVAFIGRRERRKGPDLFADIVWCLDPASFNKAMVIGSESTGGSGIGSQPTLDMMKRLRQIDLDYEQHRTPADLTQLFLDRSVVVLPSRYDQFNLVALEALRLGCPTFVSGRAGAAQWLGKHHPALSELVIDIDCSRSAAARIRAGLDDYDGLRERVVASLSKAPSKVDTADLAAMYEPFGPRDQSAIQSVAEIRHRFDSFNKPRRPNENGVVYRTKRAVGRNLSPGAKASLRQVKAQLRTVKGALREARQWRPSLRPVYKVLSNNLVKHRGLEQSSVAQIRSAAAVEATRAQLLTLPERSRKEVTHKLERVSAELGHIRVARVQVFRDMARLERKRDNDVIAATYCLRAMRWMGGDKFGDLDFVTGALRSAGYLREAEAAEAMFAPGDDVFERSRALLDEQYRRNLSKPDLPLAILDDLRPADGAPRVSVIVSLYNAETKLRTLLDNIAAQSYAREGRVEVVLVDSNSPTREYDVFKAYAAQSALPIVFARSAARETIQAAWNRGIKLARAPYLTFLGADEGMHPDCLAELAKALDANPQVDWAMADSIVTEVDKAGVFDHDVMVYDRTGYNPGLVRLETCYLSWVAGLYRKSIHDRFGYYDENFRAAGDTEFKGRLLTHIKTLHVPKRLGVFNNYPEERTTQNPRAEIEDLRAWYLHRTEAGVAYSYDAHPVAEAVELFRQSLSYRKSFCGHYSTDFDLASATAAYLQRRGETPDFARAAQHASGRLLSAVERMDALDLQLRRRVRQWGTLRTLLDAKGWQSEDRAALGLAQTPHYDIFNDNRHEQHWWSWST</sequence>
<dbReference type="SUPFAM" id="SSF53756">
    <property type="entry name" value="UDP-Glycosyltransferase/glycogen phosphorylase"/>
    <property type="match status" value="1"/>
</dbReference>
<keyword evidence="2" id="KW-0808">Transferase</keyword>
<accession>A0A1H7IPK1</accession>
<name>A0A1H7IPK1_9HYPH</name>
<dbReference type="AlphaFoldDB" id="A0A1H7IPK1"/>
<dbReference type="InterPro" id="IPR029044">
    <property type="entry name" value="Nucleotide-diphossugar_trans"/>
</dbReference>
<protein>
    <submittedName>
        <fullName evidence="2">Glycosyltransferase involved in cell wall bisynthesis</fullName>
    </submittedName>
</protein>
<dbReference type="Pfam" id="PF20706">
    <property type="entry name" value="GT4-conflict"/>
    <property type="match status" value="1"/>
</dbReference>
<gene>
    <name evidence="2" type="ORF">SAMN04515666_1011067</name>
</gene>
<dbReference type="CDD" id="cd03801">
    <property type="entry name" value="GT4_PimA-like"/>
    <property type="match status" value="1"/>
</dbReference>
<dbReference type="PANTHER" id="PTHR22916:SF3">
    <property type="entry name" value="UDP-GLCNAC:BETAGAL BETA-1,3-N-ACETYLGLUCOSAMINYLTRANSFERASE-LIKE PROTEIN 1"/>
    <property type="match status" value="1"/>
</dbReference>
<keyword evidence="3" id="KW-1185">Reference proteome</keyword>
<feature type="domain" description="Glycosyltransferase 2-like" evidence="1">
    <location>
        <begin position="664"/>
        <end position="778"/>
    </location>
</feature>
<dbReference type="Proteomes" id="UP000199664">
    <property type="component" value="Unassembled WGS sequence"/>
</dbReference>
<organism evidence="2 3">
    <name type="scientific">Bosea lupini</name>
    <dbReference type="NCBI Taxonomy" id="1036779"/>
    <lineage>
        <taxon>Bacteria</taxon>
        <taxon>Pseudomonadati</taxon>
        <taxon>Pseudomonadota</taxon>
        <taxon>Alphaproteobacteria</taxon>
        <taxon>Hyphomicrobiales</taxon>
        <taxon>Boseaceae</taxon>
        <taxon>Bosea</taxon>
    </lineage>
</organism>
<evidence type="ECO:0000313" key="2">
    <source>
        <dbReference type="EMBL" id="SEK64376.1"/>
    </source>
</evidence>
<dbReference type="Pfam" id="PF00535">
    <property type="entry name" value="Glycos_transf_2"/>
    <property type="match status" value="1"/>
</dbReference>
<dbReference type="PANTHER" id="PTHR22916">
    <property type="entry name" value="GLYCOSYLTRANSFERASE"/>
    <property type="match status" value="1"/>
</dbReference>
<proteinExistence type="predicted"/>
<dbReference type="Gene3D" id="3.40.50.2000">
    <property type="entry name" value="Glycogen Phosphorylase B"/>
    <property type="match status" value="1"/>
</dbReference>
<dbReference type="STRING" id="1036779.SAMN04515666_1011067"/>
<dbReference type="Gene3D" id="3.90.550.10">
    <property type="entry name" value="Spore Coat Polysaccharide Biosynthesis Protein SpsA, Chain A"/>
    <property type="match status" value="1"/>
</dbReference>